<sequence>MAESLLLVSAFTLLVVWSILKLSRVGHRDLRMPPGPSTLPVLGNAHQIPSVGLFKKFHEWAREYGPIFTLKFGPANVVVLCDREAIHKLLVEKGNIYSDRPPSYVGNLLTKGDHVALHQMTPEWREKRKVISHNFSPMQLDQKHFRVQEAEATVLMNDLLESPEGFFNHIRRYTASVITSLTYGQRAPTFDSFWAYVGL</sequence>
<reference evidence="1" key="1">
    <citation type="submission" date="2024-09" db="EMBL/GenBank/DDBJ databases">
        <title>Draft Genome Sequences of Neofusicoccum parvum.</title>
        <authorList>
            <person name="Ashida A."/>
            <person name="Camagna M."/>
            <person name="Tanaka A."/>
            <person name="Takemoto D."/>
        </authorList>
    </citation>
    <scope>NUCLEOTIDE SEQUENCE</scope>
    <source>
        <strain evidence="1">PPO83</strain>
    </source>
</reference>
<protein>
    <submittedName>
        <fullName evidence="1">Cytochrome P450 oxidoreductase</fullName>
    </submittedName>
</protein>
<accession>A0ACB5S8R4</accession>
<proteinExistence type="predicted"/>
<keyword evidence="2" id="KW-1185">Reference proteome</keyword>
<comment type="caution">
    <text evidence="1">The sequence shown here is derived from an EMBL/GenBank/DDBJ whole genome shotgun (WGS) entry which is preliminary data.</text>
</comment>
<evidence type="ECO:0000313" key="2">
    <source>
        <dbReference type="Proteomes" id="UP001165186"/>
    </source>
</evidence>
<dbReference type="EMBL" id="BSXG01000057">
    <property type="protein sequence ID" value="GME29194.1"/>
    <property type="molecule type" value="Genomic_DNA"/>
</dbReference>
<organism evidence="1 2">
    <name type="scientific">Neofusicoccum parvum</name>
    <dbReference type="NCBI Taxonomy" id="310453"/>
    <lineage>
        <taxon>Eukaryota</taxon>
        <taxon>Fungi</taxon>
        <taxon>Dikarya</taxon>
        <taxon>Ascomycota</taxon>
        <taxon>Pezizomycotina</taxon>
        <taxon>Dothideomycetes</taxon>
        <taxon>Dothideomycetes incertae sedis</taxon>
        <taxon>Botryosphaeriales</taxon>
        <taxon>Botryosphaeriaceae</taxon>
        <taxon>Neofusicoccum</taxon>
    </lineage>
</organism>
<evidence type="ECO:0000313" key="1">
    <source>
        <dbReference type="EMBL" id="GME29194.1"/>
    </source>
</evidence>
<dbReference type="Proteomes" id="UP001165186">
    <property type="component" value="Unassembled WGS sequence"/>
</dbReference>
<gene>
    <name evidence="1" type="primary">g3778</name>
    <name evidence="1" type="ORF">NpPPO83_00003778</name>
</gene>
<name>A0ACB5S8R4_9PEZI</name>